<proteinExistence type="predicted"/>
<organism evidence="1 2">
    <name type="scientific">Senna tora</name>
    <dbReference type="NCBI Taxonomy" id="362788"/>
    <lineage>
        <taxon>Eukaryota</taxon>
        <taxon>Viridiplantae</taxon>
        <taxon>Streptophyta</taxon>
        <taxon>Embryophyta</taxon>
        <taxon>Tracheophyta</taxon>
        <taxon>Spermatophyta</taxon>
        <taxon>Magnoliopsida</taxon>
        <taxon>eudicotyledons</taxon>
        <taxon>Gunneridae</taxon>
        <taxon>Pentapetalae</taxon>
        <taxon>rosids</taxon>
        <taxon>fabids</taxon>
        <taxon>Fabales</taxon>
        <taxon>Fabaceae</taxon>
        <taxon>Caesalpinioideae</taxon>
        <taxon>Cassia clade</taxon>
        <taxon>Senna</taxon>
    </lineage>
</organism>
<keyword evidence="2" id="KW-1185">Reference proteome</keyword>
<sequence length="29" mass="3005">MVGEEEAKAGIWRHRYGCRGGGGDGEGAV</sequence>
<gene>
    <name evidence="1" type="ORF">G2W53_016670</name>
</gene>
<evidence type="ECO:0000313" key="2">
    <source>
        <dbReference type="Proteomes" id="UP000634136"/>
    </source>
</evidence>
<accession>A0A834TR81</accession>
<reference evidence="1" key="1">
    <citation type="submission" date="2020-09" db="EMBL/GenBank/DDBJ databases">
        <title>Genome-Enabled Discovery of Anthraquinone Biosynthesis in Senna tora.</title>
        <authorList>
            <person name="Kang S.-H."/>
            <person name="Pandey R.P."/>
            <person name="Lee C.-M."/>
            <person name="Sim J.-S."/>
            <person name="Jeong J.-T."/>
            <person name="Choi B.-S."/>
            <person name="Jung M."/>
            <person name="Ginzburg D."/>
            <person name="Zhao K."/>
            <person name="Won S.Y."/>
            <person name="Oh T.-J."/>
            <person name="Yu Y."/>
            <person name="Kim N.-H."/>
            <person name="Lee O.R."/>
            <person name="Lee T.-H."/>
            <person name="Bashyal P."/>
            <person name="Kim T.-S."/>
            <person name="Lee W.-H."/>
            <person name="Kawkins C."/>
            <person name="Kim C.-K."/>
            <person name="Kim J.S."/>
            <person name="Ahn B.O."/>
            <person name="Rhee S.Y."/>
            <person name="Sohng J.K."/>
        </authorList>
    </citation>
    <scope>NUCLEOTIDE SEQUENCE</scope>
    <source>
        <tissue evidence="1">Leaf</tissue>
    </source>
</reference>
<comment type="caution">
    <text evidence="1">The sequence shown here is derived from an EMBL/GenBank/DDBJ whole genome shotgun (WGS) entry which is preliminary data.</text>
</comment>
<dbReference type="AlphaFoldDB" id="A0A834TR81"/>
<protein>
    <submittedName>
        <fullName evidence="1">Uncharacterized protein</fullName>
    </submittedName>
</protein>
<dbReference type="EMBL" id="JAAIUW010000006">
    <property type="protein sequence ID" value="KAF7825506.1"/>
    <property type="molecule type" value="Genomic_DNA"/>
</dbReference>
<evidence type="ECO:0000313" key="1">
    <source>
        <dbReference type="EMBL" id="KAF7825506.1"/>
    </source>
</evidence>
<dbReference type="Proteomes" id="UP000634136">
    <property type="component" value="Unassembled WGS sequence"/>
</dbReference>
<name>A0A834TR81_9FABA</name>